<keyword evidence="3" id="KW-0346">Stress response</keyword>
<evidence type="ECO:0000256" key="4">
    <source>
        <dbReference type="ARBA" id="ARBA00023242"/>
    </source>
</evidence>
<evidence type="ECO:0000313" key="8">
    <source>
        <dbReference type="EMBL" id="KMS95367.1"/>
    </source>
</evidence>
<feature type="domain" description="PARP catalytic" evidence="6">
    <location>
        <begin position="230"/>
        <end position="451"/>
    </location>
</feature>
<dbReference type="Gene3D" id="3.90.228.10">
    <property type="match status" value="1"/>
</dbReference>
<evidence type="ECO:0000256" key="1">
    <source>
        <dbReference type="ARBA" id="ARBA00004123"/>
    </source>
</evidence>
<evidence type="ECO:0000256" key="2">
    <source>
        <dbReference type="ARBA" id="ARBA00022473"/>
    </source>
</evidence>
<keyword evidence="9" id="KW-1185">Reference proteome</keyword>
<keyword evidence="4" id="KW-0539">Nucleus</keyword>
<protein>
    <submittedName>
        <fullName evidence="8">Uncharacterized protein</fullName>
    </submittedName>
</protein>
<accession>A0A0J8B6E4</accession>
<dbReference type="SUPFAM" id="SSF56399">
    <property type="entry name" value="ADP-ribosylation"/>
    <property type="match status" value="1"/>
</dbReference>
<dbReference type="EMBL" id="KQ090479">
    <property type="protein sequence ID" value="KMS95367.1"/>
    <property type="molecule type" value="Genomic_DNA"/>
</dbReference>
<dbReference type="Pfam" id="PF23467">
    <property type="entry name" value="WWE_5"/>
    <property type="match status" value="1"/>
</dbReference>
<organism evidence="8 9">
    <name type="scientific">Beta vulgaris subsp. vulgaris</name>
    <name type="common">Beet</name>
    <dbReference type="NCBI Taxonomy" id="3555"/>
    <lineage>
        <taxon>Eukaryota</taxon>
        <taxon>Viridiplantae</taxon>
        <taxon>Streptophyta</taxon>
        <taxon>Embryophyta</taxon>
        <taxon>Tracheophyta</taxon>
        <taxon>Spermatophyta</taxon>
        <taxon>Magnoliopsida</taxon>
        <taxon>eudicotyledons</taxon>
        <taxon>Gunneridae</taxon>
        <taxon>Pentapetalae</taxon>
        <taxon>Caryophyllales</taxon>
        <taxon>Chenopodiaceae</taxon>
        <taxon>Betoideae</taxon>
        <taxon>Beta</taxon>
    </lineage>
</organism>
<reference evidence="8 9" key="1">
    <citation type="journal article" date="2014" name="Nature">
        <title>The genome of the recently domesticated crop plant sugar beet (Beta vulgaris).</title>
        <authorList>
            <person name="Dohm J.C."/>
            <person name="Minoche A.E."/>
            <person name="Holtgrawe D."/>
            <person name="Capella-Gutierrez S."/>
            <person name="Zakrzewski F."/>
            <person name="Tafer H."/>
            <person name="Rupp O."/>
            <person name="Sorensen T.R."/>
            <person name="Stracke R."/>
            <person name="Reinhardt R."/>
            <person name="Goesmann A."/>
            <person name="Kraft T."/>
            <person name="Schulz B."/>
            <person name="Stadler P.F."/>
            <person name="Schmidt T."/>
            <person name="Gabaldon T."/>
            <person name="Lehrach H."/>
            <person name="Weisshaar B."/>
            <person name="Himmelbauer H."/>
        </authorList>
    </citation>
    <scope>NUCLEOTIDE SEQUENCE [LARGE SCALE GENOMIC DNA]</scope>
    <source>
        <tissue evidence="8">Taproot</tissue>
    </source>
</reference>
<dbReference type="InterPro" id="IPR012317">
    <property type="entry name" value="Poly(ADP-ribose)pol_cat_dom"/>
</dbReference>
<evidence type="ECO:0000259" key="7">
    <source>
        <dbReference type="PROSITE" id="PS51879"/>
    </source>
</evidence>
<comment type="subcellular location">
    <subcellularLocation>
        <location evidence="1">Nucleus</location>
    </subcellularLocation>
</comment>
<dbReference type="KEGG" id="bvg:104884495"/>
<evidence type="ECO:0000256" key="3">
    <source>
        <dbReference type="ARBA" id="ARBA00023016"/>
    </source>
</evidence>
<evidence type="ECO:0000313" key="9">
    <source>
        <dbReference type="Proteomes" id="UP000035740"/>
    </source>
</evidence>
<dbReference type="OMA" id="MCEIDEN"/>
<evidence type="ECO:0000259" key="6">
    <source>
        <dbReference type="PROSITE" id="PS51059"/>
    </source>
</evidence>
<feature type="domain" description="RST" evidence="7">
    <location>
        <begin position="450"/>
        <end position="519"/>
    </location>
</feature>
<feature type="compositionally biased region" description="Acidic residues" evidence="5">
    <location>
        <begin position="148"/>
        <end position="160"/>
    </location>
</feature>
<gene>
    <name evidence="8" type="ORF">BVRB_008900</name>
</gene>
<evidence type="ECO:0000256" key="5">
    <source>
        <dbReference type="SAM" id="MobiDB-lite"/>
    </source>
</evidence>
<dbReference type="Gramene" id="KMS95367">
    <property type="protein sequence ID" value="KMS95367"/>
    <property type="gene ID" value="BVRB_008900"/>
</dbReference>
<dbReference type="PANTHER" id="PTHR32263">
    <property type="entry name" value="INACTIVE POLY [ADP-RIBOSE] POLYMERASE SRO4-RELATED"/>
    <property type="match status" value="1"/>
</dbReference>
<feature type="region of interest" description="Disordered" evidence="5">
    <location>
        <begin position="148"/>
        <end position="170"/>
    </location>
</feature>
<dbReference type="Pfam" id="PF12174">
    <property type="entry name" value="RST"/>
    <property type="match status" value="1"/>
</dbReference>
<keyword evidence="2" id="KW-0217">Developmental protein</keyword>
<dbReference type="AlphaFoldDB" id="A0A0J8B6E4"/>
<dbReference type="PANTHER" id="PTHR32263:SF19">
    <property type="entry name" value="OS03G0230300 PROTEIN"/>
    <property type="match status" value="1"/>
</dbReference>
<name>A0A0J8B6E4_BETVV</name>
<dbReference type="OrthoDB" id="6133115at2759"/>
<dbReference type="GO" id="GO:0003950">
    <property type="term" value="F:NAD+ poly-ADP-ribosyltransferase activity"/>
    <property type="evidence" value="ECO:0007669"/>
    <property type="project" value="InterPro"/>
</dbReference>
<dbReference type="InterPro" id="IPR022003">
    <property type="entry name" value="RST"/>
</dbReference>
<proteinExistence type="predicted"/>
<sequence length="519" mass="58137">MEQFVGASSGFGPVNTSNQKNVSSSETEKTVSKEWSGYRNCVSSQSMVHNYENFKRSDVPERLMEWCGGAWVELSGDALSRARSAFLDRVPMVEIEVEGNVCIFDFYRMLKVEVGSSGLQRSIAWIDFKGNCFFPKFFVDESLLDDDNDVDDEEDDDDDEHSSNNNNNANIPKIEIEIKIDNVGNDTNNNKDKNKNDVGIIDGKRKRVCDEEDTADSSCNSKTGDRSRKRPRFERVQKVSWPNSRLVPEEERAFVFVKNLFMNGMKVVDPGVEITAIRQFVRTGPIEKARWAAFHTQMESIQDDVGREGRPKFVFAWHGASKKGVFDIFAHGFGVPSDASGSQARGVGVYLSPGRLPHFSDAFAQADDDGEKHLVLCRVLLGNVEKVDVGSQQCYPSSVAFDSGVDNIVNPKWYVVWTTNMNTHILPECVVSYKCSDRKQGTKQGDDLMKWMPDGPIPAKLFFSKLGDLVPTAKFEQLKAICMRFKAGNMTKDLFIKQLRSIIGNDMLRSALAGIQGSK</sequence>
<dbReference type="PROSITE" id="PS51879">
    <property type="entry name" value="RST"/>
    <property type="match status" value="1"/>
</dbReference>
<dbReference type="eggNOG" id="ENOG502QSEQ">
    <property type="taxonomic scope" value="Eukaryota"/>
</dbReference>
<dbReference type="InterPro" id="IPR057823">
    <property type="entry name" value="WWE_RCD1"/>
</dbReference>
<dbReference type="PROSITE" id="PS51059">
    <property type="entry name" value="PARP_CATALYTIC"/>
    <property type="match status" value="1"/>
</dbReference>
<dbReference type="GO" id="GO:0005634">
    <property type="term" value="C:nucleus"/>
    <property type="evidence" value="ECO:0007669"/>
    <property type="project" value="UniProtKB-SubCell"/>
</dbReference>
<dbReference type="InterPro" id="IPR044964">
    <property type="entry name" value="RCD1/SRO1-5"/>
</dbReference>
<feature type="region of interest" description="Disordered" evidence="5">
    <location>
        <begin position="211"/>
        <end position="232"/>
    </location>
</feature>
<feature type="region of interest" description="Disordered" evidence="5">
    <location>
        <begin position="1"/>
        <end position="28"/>
    </location>
</feature>
<dbReference type="Proteomes" id="UP000035740">
    <property type="component" value="Unassembled WGS sequence"/>
</dbReference>